<sequence length="68" mass="7935">MLTTLEKRTQTYWRVSKTFYSETKYGLTVAQAFKSLNLVLIDVSGNKKVWRKSAMLMDDIICNNREAK</sequence>
<organism evidence="1">
    <name type="scientific">marine sediment metagenome</name>
    <dbReference type="NCBI Taxonomy" id="412755"/>
    <lineage>
        <taxon>unclassified sequences</taxon>
        <taxon>metagenomes</taxon>
        <taxon>ecological metagenomes</taxon>
    </lineage>
</organism>
<reference evidence="1" key="1">
    <citation type="journal article" date="2015" name="Nature">
        <title>Complex archaea that bridge the gap between prokaryotes and eukaryotes.</title>
        <authorList>
            <person name="Spang A."/>
            <person name="Saw J.H."/>
            <person name="Jorgensen S.L."/>
            <person name="Zaremba-Niedzwiedzka K."/>
            <person name="Martijn J."/>
            <person name="Lind A.E."/>
            <person name="van Eijk R."/>
            <person name="Schleper C."/>
            <person name="Guy L."/>
            <person name="Ettema T.J."/>
        </authorList>
    </citation>
    <scope>NUCLEOTIDE SEQUENCE</scope>
</reference>
<dbReference type="AlphaFoldDB" id="A0A0F9CPS7"/>
<gene>
    <name evidence="1" type="ORF">LCGC14_2583680</name>
</gene>
<accession>A0A0F9CPS7</accession>
<comment type="caution">
    <text evidence="1">The sequence shown here is derived from an EMBL/GenBank/DDBJ whole genome shotgun (WGS) entry which is preliminary data.</text>
</comment>
<protein>
    <submittedName>
        <fullName evidence="1">Uncharacterized protein</fullName>
    </submittedName>
</protein>
<name>A0A0F9CPS7_9ZZZZ</name>
<evidence type="ECO:0000313" key="1">
    <source>
        <dbReference type="EMBL" id="KKL07671.1"/>
    </source>
</evidence>
<dbReference type="EMBL" id="LAZR01043193">
    <property type="protein sequence ID" value="KKL07671.1"/>
    <property type="molecule type" value="Genomic_DNA"/>
</dbReference>
<proteinExistence type="predicted"/>